<evidence type="ECO:0000313" key="1">
    <source>
        <dbReference type="EMBL" id="MCB5160591.1"/>
    </source>
</evidence>
<dbReference type="RefSeq" id="WP_226752970.1">
    <property type="nucleotide sequence ID" value="NZ_JAJATW010000001.1"/>
</dbReference>
<sequence length="124" mass="13726">MTVPAPQFDDTFYRLPSSDRYNQVLSHIKKGHAVWTLADPEGCLIIDLGNDKVLPIWPNQTLASSWAQKDHIGFEALEITAVDWLEKWLPGMEKDGFSVGVAPNLAGECIVSSAQEQSTDIQSK</sequence>
<dbReference type="EMBL" id="JAJATW010000001">
    <property type="protein sequence ID" value="MCB5160591.1"/>
    <property type="molecule type" value="Genomic_DNA"/>
</dbReference>
<dbReference type="InterPro" id="IPR021284">
    <property type="entry name" value="DUF2750"/>
</dbReference>
<organism evidence="1 2">
    <name type="scientific">Marinomonas algarum</name>
    <dbReference type="NCBI Taxonomy" id="2883105"/>
    <lineage>
        <taxon>Bacteria</taxon>
        <taxon>Pseudomonadati</taxon>
        <taxon>Pseudomonadota</taxon>
        <taxon>Gammaproteobacteria</taxon>
        <taxon>Oceanospirillales</taxon>
        <taxon>Oceanospirillaceae</taxon>
        <taxon>Marinomonas</taxon>
    </lineage>
</organism>
<evidence type="ECO:0000313" key="2">
    <source>
        <dbReference type="Proteomes" id="UP001139095"/>
    </source>
</evidence>
<keyword evidence="2" id="KW-1185">Reference proteome</keyword>
<dbReference type="Proteomes" id="UP001139095">
    <property type="component" value="Unassembled WGS sequence"/>
</dbReference>
<gene>
    <name evidence="1" type="ORF">LG368_01610</name>
</gene>
<proteinExistence type="predicted"/>
<reference evidence="1" key="1">
    <citation type="submission" date="2021-10" db="EMBL/GenBank/DDBJ databases">
        <title>Marinomonas pontica sp. nov., isolated from the Black Sea.</title>
        <authorList>
            <person name="Zhao L.-H."/>
            <person name="Xue J.-H."/>
        </authorList>
    </citation>
    <scope>NUCLEOTIDE SEQUENCE</scope>
    <source>
        <strain evidence="1">E8</strain>
    </source>
</reference>
<accession>A0A9X1IM56</accession>
<name>A0A9X1IM56_9GAMM</name>
<dbReference type="AlphaFoldDB" id="A0A9X1IM56"/>
<comment type="caution">
    <text evidence="1">The sequence shown here is derived from an EMBL/GenBank/DDBJ whole genome shotgun (WGS) entry which is preliminary data.</text>
</comment>
<dbReference type="Pfam" id="PF11042">
    <property type="entry name" value="DUF2750"/>
    <property type="match status" value="1"/>
</dbReference>
<protein>
    <submittedName>
        <fullName evidence="1">DUF2750 domain-containing protein</fullName>
    </submittedName>
</protein>